<evidence type="ECO:0000256" key="1">
    <source>
        <dbReference type="ARBA" id="ARBA00005502"/>
    </source>
</evidence>
<dbReference type="Gene3D" id="3.20.20.70">
    <property type="entry name" value="Aldolase class I"/>
    <property type="match status" value="1"/>
</dbReference>
<dbReference type="EMBL" id="MFQH01000017">
    <property type="protein sequence ID" value="OGH78125.1"/>
    <property type="molecule type" value="Genomic_DNA"/>
</dbReference>
<keyword evidence="6" id="KW-0630">Potassium</keyword>
<dbReference type="SMART" id="SM00116">
    <property type="entry name" value="CBS"/>
    <property type="match status" value="2"/>
</dbReference>
<protein>
    <submittedName>
        <fullName evidence="10">IMP dehydrogenase</fullName>
    </submittedName>
</protein>
<dbReference type="GO" id="GO:0006183">
    <property type="term" value="P:GTP biosynthetic process"/>
    <property type="evidence" value="ECO:0007669"/>
    <property type="project" value="TreeGrafter"/>
</dbReference>
<sequence length="477" mass="51169">MNSIPIALTYDDVLIVPRRSGLNSRSEAVTTTRLTKKINLHIPLVSANMDTVTESQMAIALARLGGIGILHRFMTIEENIEEVKRVKRAQNFVVRDPYSIDPNKTIGQAKEFIAKCGVTGLVVANDDGRLHGILSRRDMMFAENDHALVSEIMTPRAKLIVGVPSTTFEEAKNIFAQNKIEKLPLVDEDNKIIGLITSDDIRLRIDYPLANTDEKGNLLVGASIGVKGDYIERAQELIKAGVDVLVIDIAHGHSDLMFDAIKNVRAACTDVQLIAGNIATSGAAQELCEAGVDGLKVGVGPGTICITRLVTGCGVPQLSAVMNVAATAQKYNVPVIADGGIQKSGDIVKAIGAGADTVMLGGSLAGTHESPGLIINRDGKKYKVCRGSASFAIAERRQKVGQEKKEMNEVTPEGVEAVVPYKGYLAEIVGQFIGGLKSGMSYTNSRTIGELQKNCDFVRITNAGLRESGPHDLQDVR</sequence>
<proteinExistence type="inferred from homology"/>
<dbReference type="PANTHER" id="PTHR11911:SF111">
    <property type="entry name" value="INOSINE-5'-MONOPHOSPHATE DEHYDROGENASE"/>
    <property type="match status" value="1"/>
</dbReference>
<reference evidence="10 11" key="1">
    <citation type="journal article" date="2016" name="Nat. Commun.">
        <title>Thousands of microbial genomes shed light on interconnected biogeochemical processes in an aquifer system.</title>
        <authorList>
            <person name="Anantharaman K."/>
            <person name="Brown C.T."/>
            <person name="Hug L.A."/>
            <person name="Sharon I."/>
            <person name="Castelle C.J."/>
            <person name="Probst A.J."/>
            <person name="Thomas B.C."/>
            <person name="Singh A."/>
            <person name="Wilkins M.J."/>
            <person name="Karaoz U."/>
            <person name="Brodie E.L."/>
            <person name="Williams K.H."/>
            <person name="Hubbard S.S."/>
            <person name="Banfield J.F."/>
        </authorList>
    </citation>
    <scope>NUCLEOTIDE SEQUENCE [LARGE SCALE GENOMIC DNA]</scope>
</reference>
<dbReference type="SMART" id="SM01240">
    <property type="entry name" value="IMPDH"/>
    <property type="match status" value="1"/>
</dbReference>
<evidence type="ECO:0000256" key="6">
    <source>
        <dbReference type="PIRSR" id="PIRSR000130-4"/>
    </source>
</evidence>
<feature type="binding site" evidence="5">
    <location>
        <begin position="248"/>
        <end position="250"/>
    </location>
    <ligand>
        <name>NAD(+)</name>
        <dbReference type="ChEBI" id="CHEBI:57540"/>
    </ligand>
</feature>
<feature type="binding site" evidence="5">
    <location>
        <begin position="298"/>
        <end position="300"/>
    </location>
    <ligand>
        <name>NAD(+)</name>
        <dbReference type="ChEBI" id="CHEBI:57540"/>
    </ligand>
</feature>
<keyword evidence="2" id="KW-0479">Metal-binding</keyword>
<dbReference type="InterPro" id="IPR001093">
    <property type="entry name" value="IMP_DH_GMPRt"/>
</dbReference>
<evidence type="ECO:0000256" key="7">
    <source>
        <dbReference type="PROSITE-ProRule" id="PRU00703"/>
    </source>
</evidence>
<comment type="caution">
    <text evidence="10">The sequence shown here is derived from an EMBL/GenBank/DDBJ whole genome shotgun (WGS) entry which is preliminary data.</text>
</comment>
<comment type="similarity">
    <text evidence="1 8">Belongs to the IMPDH/GMPR family.</text>
</comment>
<dbReference type="CDD" id="cd00381">
    <property type="entry name" value="IMPDH"/>
    <property type="match status" value="1"/>
</dbReference>
<dbReference type="Pfam" id="PF00478">
    <property type="entry name" value="IMPDH"/>
    <property type="match status" value="1"/>
</dbReference>
<evidence type="ECO:0000256" key="3">
    <source>
        <dbReference type="ARBA" id="ARBA00023002"/>
    </source>
</evidence>
<keyword evidence="4 7" id="KW-0129">CBS domain</keyword>
<dbReference type="Pfam" id="PF00571">
    <property type="entry name" value="CBS"/>
    <property type="match status" value="2"/>
</dbReference>
<keyword evidence="5" id="KW-0520">NAD</keyword>
<feature type="binding site" description="in other chain" evidence="6">
    <location>
        <position position="300"/>
    </location>
    <ligand>
        <name>K(+)</name>
        <dbReference type="ChEBI" id="CHEBI:29103"/>
        <note>ligand shared between two tetrameric partners</note>
    </ligand>
</feature>
<dbReference type="Proteomes" id="UP000177040">
    <property type="component" value="Unassembled WGS sequence"/>
</dbReference>
<dbReference type="GO" id="GO:0046872">
    <property type="term" value="F:metal ion binding"/>
    <property type="evidence" value="ECO:0007669"/>
    <property type="project" value="UniProtKB-KW"/>
</dbReference>
<dbReference type="GO" id="GO:0003938">
    <property type="term" value="F:IMP dehydrogenase activity"/>
    <property type="evidence" value="ECO:0007669"/>
    <property type="project" value="InterPro"/>
</dbReference>
<dbReference type="InterPro" id="IPR013785">
    <property type="entry name" value="Aldolase_TIM"/>
</dbReference>
<dbReference type="SUPFAM" id="SSF51412">
    <property type="entry name" value="Inosine monophosphate dehydrogenase (IMPDH)"/>
    <property type="match status" value="1"/>
</dbReference>
<organism evidence="10 11">
    <name type="scientific">Candidatus Magasanikbacteria bacterium RIFCSPLOWO2_01_FULL_40_15</name>
    <dbReference type="NCBI Taxonomy" id="1798686"/>
    <lineage>
        <taxon>Bacteria</taxon>
        <taxon>Candidatus Magasanikiibacteriota</taxon>
    </lineage>
</organism>
<evidence type="ECO:0000256" key="8">
    <source>
        <dbReference type="RuleBase" id="RU003927"/>
    </source>
</evidence>
<dbReference type="FunFam" id="3.20.20.70:FF:000424">
    <property type="entry name" value="Inosine-5'-monophosphate dehydrogenase 2"/>
    <property type="match status" value="1"/>
</dbReference>
<dbReference type="PROSITE" id="PS51371">
    <property type="entry name" value="CBS"/>
    <property type="match status" value="2"/>
</dbReference>
<feature type="domain" description="CBS" evidence="9">
    <location>
        <begin position="153"/>
        <end position="214"/>
    </location>
</feature>
<dbReference type="PIRSF" id="PIRSF000130">
    <property type="entry name" value="IMPDH"/>
    <property type="match status" value="1"/>
</dbReference>
<gene>
    <name evidence="10" type="ORF">A2983_03560</name>
</gene>
<dbReference type="AlphaFoldDB" id="A0A1F6N2B3"/>
<evidence type="ECO:0000256" key="5">
    <source>
        <dbReference type="PIRSR" id="PIRSR000130-3"/>
    </source>
</evidence>
<evidence type="ECO:0000256" key="4">
    <source>
        <dbReference type="ARBA" id="ARBA00023122"/>
    </source>
</evidence>
<dbReference type="NCBIfam" id="TIGR01302">
    <property type="entry name" value="IMP_dehydrog"/>
    <property type="match status" value="1"/>
</dbReference>
<evidence type="ECO:0000259" key="9">
    <source>
        <dbReference type="PROSITE" id="PS51371"/>
    </source>
</evidence>
<dbReference type="InterPro" id="IPR005990">
    <property type="entry name" value="IMP_DH"/>
</dbReference>
<name>A0A1F6N2B3_9BACT</name>
<keyword evidence="3 8" id="KW-0560">Oxidoreductase</keyword>
<dbReference type="PANTHER" id="PTHR11911">
    <property type="entry name" value="INOSINE-5-MONOPHOSPHATE DEHYDROGENASE RELATED"/>
    <property type="match status" value="1"/>
</dbReference>
<feature type="binding site" description="in other chain" evidence="6">
    <location>
        <position position="305"/>
    </location>
    <ligand>
        <name>K(+)</name>
        <dbReference type="ChEBI" id="CHEBI:29103"/>
        <note>ligand shared between two tetrameric partners</note>
    </ligand>
</feature>
<dbReference type="CDD" id="cd04601">
    <property type="entry name" value="CBS_pair_IMPDH"/>
    <property type="match status" value="1"/>
</dbReference>
<feature type="binding site" description="in other chain" evidence="6">
    <location>
        <position position="302"/>
    </location>
    <ligand>
        <name>K(+)</name>
        <dbReference type="ChEBI" id="CHEBI:29103"/>
        <note>ligand shared between two tetrameric partners</note>
    </ligand>
</feature>
<evidence type="ECO:0000256" key="2">
    <source>
        <dbReference type="ARBA" id="ARBA00022723"/>
    </source>
</evidence>
<dbReference type="SUPFAM" id="SSF54631">
    <property type="entry name" value="CBS-domain pair"/>
    <property type="match status" value="1"/>
</dbReference>
<evidence type="ECO:0000313" key="11">
    <source>
        <dbReference type="Proteomes" id="UP000177040"/>
    </source>
</evidence>
<accession>A0A1F6N2B3</accession>
<feature type="domain" description="CBS" evidence="9">
    <location>
        <begin position="93"/>
        <end position="151"/>
    </location>
</feature>
<dbReference type="InterPro" id="IPR000644">
    <property type="entry name" value="CBS_dom"/>
</dbReference>
<evidence type="ECO:0000313" key="10">
    <source>
        <dbReference type="EMBL" id="OGH78125.1"/>
    </source>
</evidence>
<dbReference type="InterPro" id="IPR046342">
    <property type="entry name" value="CBS_dom_sf"/>
</dbReference>